<dbReference type="PANTHER" id="PTHR33620:SF1">
    <property type="entry name" value="UREASE ACCESSORY PROTEIN F"/>
    <property type="match status" value="1"/>
</dbReference>
<reference evidence="3" key="1">
    <citation type="submission" date="2022-11" db="EMBL/GenBank/DDBJ databases">
        <title>Nonomuraea corallina sp. nov., a new species of the genus Nonomuraea isolated from sea side sediment in Thai sea.</title>
        <authorList>
            <person name="Ngamcharungchit C."/>
            <person name="Matsumoto A."/>
            <person name="Suriyachadkun C."/>
            <person name="Panbangred W."/>
            <person name="Inahashi Y."/>
            <person name="Intra B."/>
        </authorList>
    </citation>
    <scope>NUCLEOTIDE SEQUENCE</scope>
    <source>
        <strain evidence="3">MCN248</strain>
    </source>
</reference>
<feature type="non-terminal residue" evidence="3">
    <location>
        <position position="121"/>
    </location>
</feature>
<dbReference type="Proteomes" id="UP001144036">
    <property type="component" value="Unassembled WGS sequence"/>
</dbReference>
<name>A0ABT4SKU6_9ACTN</name>
<dbReference type="InterPro" id="IPR038277">
    <property type="entry name" value="UreF_sf"/>
</dbReference>
<evidence type="ECO:0000256" key="1">
    <source>
        <dbReference type="ARBA" id="ARBA00022988"/>
    </source>
</evidence>
<keyword evidence="2" id="KW-0143">Chaperone</keyword>
<comment type="caution">
    <text evidence="3">The sequence shown here is derived from an EMBL/GenBank/DDBJ whole genome shotgun (WGS) entry which is preliminary data.</text>
</comment>
<evidence type="ECO:0000313" key="3">
    <source>
        <dbReference type="EMBL" id="MDA0637541.1"/>
    </source>
</evidence>
<gene>
    <name evidence="3" type="ORF">OUY22_29395</name>
</gene>
<organism evidence="3 4">
    <name type="scientific">Nonomuraea corallina</name>
    <dbReference type="NCBI Taxonomy" id="2989783"/>
    <lineage>
        <taxon>Bacteria</taxon>
        <taxon>Bacillati</taxon>
        <taxon>Actinomycetota</taxon>
        <taxon>Actinomycetes</taxon>
        <taxon>Streptosporangiales</taxon>
        <taxon>Streptosporangiaceae</taxon>
        <taxon>Nonomuraea</taxon>
    </lineage>
</organism>
<sequence>MHPAILLLTDSRLPAGGHAHSGGAEQAVALGLVHDLPSLSSFLRGRLHTAGALAAALAAAACLLASRVPGGDGRPWELLDAEADARTASPAQREAARTQGRLLLRVARRLWPSPVLDALAG</sequence>
<protein>
    <submittedName>
        <fullName evidence="3">Urease accessory protein UreF</fullName>
    </submittedName>
</protein>
<dbReference type="InterPro" id="IPR002639">
    <property type="entry name" value="UreF"/>
</dbReference>
<keyword evidence="4" id="KW-1185">Reference proteome</keyword>
<dbReference type="Gene3D" id="1.10.4190.10">
    <property type="entry name" value="Urease accessory protein UreF"/>
    <property type="match status" value="1"/>
</dbReference>
<keyword evidence="1" id="KW-0996">Nickel insertion</keyword>
<accession>A0ABT4SKU6</accession>
<dbReference type="EMBL" id="JAPNNL010000163">
    <property type="protein sequence ID" value="MDA0637541.1"/>
    <property type="molecule type" value="Genomic_DNA"/>
</dbReference>
<dbReference type="PANTHER" id="PTHR33620">
    <property type="entry name" value="UREASE ACCESSORY PROTEIN F"/>
    <property type="match status" value="1"/>
</dbReference>
<dbReference type="Pfam" id="PF01730">
    <property type="entry name" value="UreF"/>
    <property type="match status" value="1"/>
</dbReference>
<dbReference type="RefSeq" id="WP_333486814.1">
    <property type="nucleotide sequence ID" value="NZ_JAPNNL010000163.1"/>
</dbReference>
<evidence type="ECO:0000313" key="4">
    <source>
        <dbReference type="Proteomes" id="UP001144036"/>
    </source>
</evidence>
<evidence type="ECO:0000256" key="2">
    <source>
        <dbReference type="ARBA" id="ARBA00023186"/>
    </source>
</evidence>
<proteinExistence type="predicted"/>